<name>A0AAD9UTL5_ACRCE</name>
<feature type="compositionally biased region" description="Acidic residues" evidence="1">
    <location>
        <begin position="143"/>
        <end position="185"/>
    </location>
</feature>
<feature type="region of interest" description="Disordered" evidence="1">
    <location>
        <begin position="31"/>
        <end position="53"/>
    </location>
</feature>
<protein>
    <submittedName>
        <fullName evidence="2">Uncharacterized protein</fullName>
    </submittedName>
</protein>
<dbReference type="EMBL" id="JARQWQ010000130">
    <property type="protein sequence ID" value="KAK2549170.1"/>
    <property type="molecule type" value="Genomic_DNA"/>
</dbReference>
<feature type="non-terminal residue" evidence="2">
    <location>
        <position position="185"/>
    </location>
</feature>
<evidence type="ECO:0000256" key="1">
    <source>
        <dbReference type="SAM" id="MobiDB-lite"/>
    </source>
</evidence>
<feature type="region of interest" description="Disordered" evidence="1">
    <location>
        <begin position="110"/>
        <end position="185"/>
    </location>
</feature>
<reference evidence="2" key="2">
    <citation type="journal article" date="2023" name="Science">
        <title>Genomic signatures of disease resistance in endangered staghorn corals.</title>
        <authorList>
            <person name="Vollmer S.V."/>
            <person name="Selwyn J.D."/>
            <person name="Despard B.A."/>
            <person name="Roesel C.L."/>
        </authorList>
    </citation>
    <scope>NUCLEOTIDE SEQUENCE</scope>
    <source>
        <strain evidence="2">K2</strain>
    </source>
</reference>
<reference evidence="2" key="1">
    <citation type="journal article" date="2023" name="G3 (Bethesda)">
        <title>Whole genome assembly and annotation of the endangered Caribbean coral Acropora cervicornis.</title>
        <authorList>
            <person name="Selwyn J.D."/>
            <person name="Vollmer S.V."/>
        </authorList>
    </citation>
    <scope>NUCLEOTIDE SEQUENCE</scope>
    <source>
        <strain evidence="2">K2</strain>
    </source>
</reference>
<feature type="compositionally biased region" description="Polar residues" evidence="1">
    <location>
        <begin position="110"/>
        <end position="125"/>
    </location>
</feature>
<evidence type="ECO:0000313" key="3">
    <source>
        <dbReference type="Proteomes" id="UP001249851"/>
    </source>
</evidence>
<sequence length="185" mass="20351">TIKAAIPAASGASCTESRTEYAEVFSPEAVKEAEVSSPTPVLDPWEGTSQQQTDEVSEILSALEDDVSESEKESMKDCVACGMCRHGEQNQTAQKQAQIPSEEVDCSKRLQAQKSLQTDQDQVETACSKESEPMEETASSTEGDTDDEDLDDGEEEEEMEEDDQLYTETETETTETEDEDELKSN</sequence>
<dbReference type="Proteomes" id="UP001249851">
    <property type="component" value="Unassembled WGS sequence"/>
</dbReference>
<dbReference type="AlphaFoldDB" id="A0AAD9UTL5"/>
<comment type="caution">
    <text evidence="2">The sequence shown here is derived from an EMBL/GenBank/DDBJ whole genome shotgun (WGS) entry which is preliminary data.</text>
</comment>
<proteinExistence type="predicted"/>
<gene>
    <name evidence="2" type="ORF">P5673_030385</name>
</gene>
<evidence type="ECO:0000313" key="2">
    <source>
        <dbReference type="EMBL" id="KAK2549170.1"/>
    </source>
</evidence>
<organism evidence="2 3">
    <name type="scientific">Acropora cervicornis</name>
    <name type="common">Staghorn coral</name>
    <dbReference type="NCBI Taxonomy" id="6130"/>
    <lineage>
        <taxon>Eukaryota</taxon>
        <taxon>Metazoa</taxon>
        <taxon>Cnidaria</taxon>
        <taxon>Anthozoa</taxon>
        <taxon>Hexacorallia</taxon>
        <taxon>Scleractinia</taxon>
        <taxon>Astrocoeniina</taxon>
        <taxon>Acroporidae</taxon>
        <taxon>Acropora</taxon>
    </lineage>
</organism>
<accession>A0AAD9UTL5</accession>
<feature type="non-terminal residue" evidence="2">
    <location>
        <position position="1"/>
    </location>
</feature>
<keyword evidence="3" id="KW-1185">Reference proteome</keyword>